<sequence>MNRLRNEIRRYVREIENVLKHPKTTEEVTRCIEEFYKITVGHKPTIQTKFKDICFVREVFLSEFYPTILHVLIQTLKVEWFSNPDHKRLSEVFDKSFTDGDAAGAFTVLIRSVDNLDVSFKLNKCVSLLEKFLDDHGLFQIIQTACKTAPDSSLDFVLEDLISLIATLPDKTANKLQLQNSEKFYPQQYIPLLCDEMMQVLRNLHQKIYSSQDIHLEFVSRVIGKVCVSGHAGTVCESLVPHLERAVREDYIWCRITERIVTGVPDRCLECTLTSLLSKITWYGLVEMLIGGSVTKKPKIQYLLCTKLIFHRHSQEAKKVLSDGLGYMFVFLNDGCPDLLEEIIVRNTMVMRELLTVWADSSAVRHTSVEQHLYITKALLIGLGFLKESDKAGIRDGEKKKSGPIELDVKMLSDTIWLDGR</sequence>
<accession>K1P4T0</accession>
<dbReference type="InterPro" id="IPR051970">
    <property type="entry name" value="TEL2_Regulation"/>
</dbReference>
<protein>
    <submittedName>
        <fullName evidence="1">Telomere length regulation protein TEL2-like protein</fullName>
    </submittedName>
</protein>
<dbReference type="HOGENOM" id="CLU_652581_0_0_1"/>
<dbReference type="GO" id="GO:0042162">
    <property type="term" value="F:telomeric DNA binding"/>
    <property type="evidence" value="ECO:0007669"/>
    <property type="project" value="TreeGrafter"/>
</dbReference>
<dbReference type="EMBL" id="JH816199">
    <property type="protein sequence ID" value="EKC18642.1"/>
    <property type="molecule type" value="Genomic_DNA"/>
</dbReference>
<gene>
    <name evidence="1" type="ORF">CGI_10011660</name>
</gene>
<dbReference type="InParanoid" id="K1P4T0"/>
<dbReference type="PANTHER" id="PTHR15830:SF10">
    <property type="entry name" value="TELOMERE LENGTH REGULATION PROTEIN TEL2 HOMOLOG"/>
    <property type="match status" value="1"/>
</dbReference>
<organism evidence="1">
    <name type="scientific">Magallana gigas</name>
    <name type="common">Pacific oyster</name>
    <name type="synonym">Crassostrea gigas</name>
    <dbReference type="NCBI Taxonomy" id="29159"/>
    <lineage>
        <taxon>Eukaryota</taxon>
        <taxon>Metazoa</taxon>
        <taxon>Spiralia</taxon>
        <taxon>Lophotrochozoa</taxon>
        <taxon>Mollusca</taxon>
        <taxon>Bivalvia</taxon>
        <taxon>Autobranchia</taxon>
        <taxon>Pteriomorphia</taxon>
        <taxon>Ostreida</taxon>
        <taxon>Ostreoidea</taxon>
        <taxon>Ostreidae</taxon>
        <taxon>Magallana</taxon>
    </lineage>
</organism>
<dbReference type="AlphaFoldDB" id="K1P4T0"/>
<dbReference type="GO" id="GO:0051083">
    <property type="term" value="P:'de novo' cotranslational protein folding"/>
    <property type="evidence" value="ECO:0007669"/>
    <property type="project" value="TreeGrafter"/>
</dbReference>
<evidence type="ECO:0000313" key="1">
    <source>
        <dbReference type="EMBL" id="EKC18642.1"/>
    </source>
</evidence>
<dbReference type="GO" id="GO:0005829">
    <property type="term" value="C:cytosol"/>
    <property type="evidence" value="ECO:0007669"/>
    <property type="project" value="TreeGrafter"/>
</dbReference>
<reference evidence="1" key="1">
    <citation type="journal article" date="2012" name="Nature">
        <title>The oyster genome reveals stress adaptation and complexity of shell formation.</title>
        <authorList>
            <person name="Zhang G."/>
            <person name="Fang X."/>
            <person name="Guo X."/>
            <person name="Li L."/>
            <person name="Luo R."/>
            <person name="Xu F."/>
            <person name="Yang P."/>
            <person name="Zhang L."/>
            <person name="Wang X."/>
            <person name="Qi H."/>
            <person name="Xiong Z."/>
            <person name="Que H."/>
            <person name="Xie Y."/>
            <person name="Holland P.W."/>
            <person name="Paps J."/>
            <person name="Zhu Y."/>
            <person name="Wu F."/>
            <person name="Chen Y."/>
            <person name="Wang J."/>
            <person name="Peng C."/>
            <person name="Meng J."/>
            <person name="Yang L."/>
            <person name="Liu J."/>
            <person name="Wen B."/>
            <person name="Zhang N."/>
            <person name="Huang Z."/>
            <person name="Zhu Q."/>
            <person name="Feng Y."/>
            <person name="Mount A."/>
            <person name="Hedgecock D."/>
            <person name="Xu Z."/>
            <person name="Liu Y."/>
            <person name="Domazet-Loso T."/>
            <person name="Du Y."/>
            <person name="Sun X."/>
            <person name="Zhang S."/>
            <person name="Liu B."/>
            <person name="Cheng P."/>
            <person name="Jiang X."/>
            <person name="Li J."/>
            <person name="Fan D."/>
            <person name="Wang W."/>
            <person name="Fu W."/>
            <person name="Wang T."/>
            <person name="Wang B."/>
            <person name="Zhang J."/>
            <person name="Peng Z."/>
            <person name="Li Y."/>
            <person name="Li N."/>
            <person name="Wang J."/>
            <person name="Chen M."/>
            <person name="He Y."/>
            <person name="Tan F."/>
            <person name="Song X."/>
            <person name="Zheng Q."/>
            <person name="Huang R."/>
            <person name="Yang H."/>
            <person name="Du X."/>
            <person name="Chen L."/>
            <person name="Yang M."/>
            <person name="Gaffney P.M."/>
            <person name="Wang S."/>
            <person name="Luo L."/>
            <person name="She Z."/>
            <person name="Ming Y."/>
            <person name="Huang W."/>
            <person name="Zhang S."/>
            <person name="Huang B."/>
            <person name="Zhang Y."/>
            <person name="Qu T."/>
            <person name="Ni P."/>
            <person name="Miao G."/>
            <person name="Wang J."/>
            <person name="Wang Q."/>
            <person name="Steinberg C.E."/>
            <person name="Wang H."/>
            <person name="Li N."/>
            <person name="Qian L."/>
            <person name="Zhang G."/>
            <person name="Li Y."/>
            <person name="Yang H."/>
            <person name="Liu X."/>
            <person name="Wang J."/>
            <person name="Yin Y."/>
            <person name="Wang J."/>
        </authorList>
    </citation>
    <scope>NUCLEOTIDE SEQUENCE [LARGE SCALE GENOMIC DNA]</scope>
    <source>
        <strain evidence="1">05x7-T-G4-1.051#20</strain>
    </source>
</reference>
<dbReference type="PANTHER" id="PTHR15830">
    <property type="entry name" value="TELOMERE LENGTH REGULATION PROTEIN TEL2 FAMILY MEMBER"/>
    <property type="match status" value="1"/>
</dbReference>
<name>K1P4T0_MAGGI</name>
<dbReference type="GO" id="GO:0051879">
    <property type="term" value="F:Hsp90 protein binding"/>
    <property type="evidence" value="ECO:0007669"/>
    <property type="project" value="TreeGrafter"/>
</dbReference>
<proteinExistence type="predicted"/>